<feature type="compositionally biased region" description="Basic and acidic residues" evidence="1">
    <location>
        <begin position="19"/>
        <end position="49"/>
    </location>
</feature>
<accession>A0ABM9I6X9</accession>
<reference evidence="2 3" key="1">
    <citation type="submission" date="2023-03" db="EMBL/GenBank/DDBJ databases">
        <authorList>
            <person name="Pearce D."/>
        </authorList>
    </citation>
    <scope>NUCLEOTIDE SEQUENCE [LARGE SCALE GENOMIC DNA]</scope>
    <source>
        <strain evidence="2">Msz</strain>
    </source>
</reference>
<name>A0ABM9I6X9_9GAMM</name>
<dbReference type="EMBL" id="OX458333">
    <property type="protein sequence ID" value="CAI8932083.1"/>
    <property type="molecule type" value="Genomic_DNA"/>
</dbReference>
<evidence type="ECO:0000313" key="3">
    <source>
        <dbReference type="Proteomes" id="UP001162030"/>
    </source>
</evidence>
<evidence type="ECO:0000256" key="1">
    <source>
        <dbReference type="SAM" id="MobiDB-lite"/>
    </source>
</evidence>
<dbReference type="Proteomes" id="UP001162030">
    <property type="component" value="Chromosome"/>
</dbReference>
<evidence type="ECO:0000313" key="2">
    <source>
        <dbReference type="EMBL" id="CAI8932083.1"/>
    </source>
</evidence>
<sequence length="55" mass="6413">MVDIHPVEHVQPLPATKRVTRDQDREKRREPDLQGKNEKRPENDADSPPHIDSYA</sequence>
<protein>
    <submittedName>
        <fullName evidence="2">Uncharacterized protein</fullName>
    </submittedName>
</protein>
<organism evidence="2 3">
    <name type="scientific">Methylocaldum szegediense</name>
    <dbReference type="NCBI Taxonomy" id="73780"/>
    <lineage>
        <taxon>Bacteria</taxon>
        <taxon>Pseudomonadati</taxon>
        <taxon>Pseudomonadota</taxon>
        <taxon>Gammaproteobacteria</taxon>
        <taxon>Methylococcales</taxon>
        <taxon>Methylococcaceae</taxon>
        <taxon>Methylocaldum</taxon>
    </lineage>
</organism>
<feature type="region of interest" description="Disordered" evidence="1">
    <location>
        <begin position="1"/>
        <end position="55"/>
    </location>
</feature>
<gene>
    <name evidence="2" type="ORF">MSZNOR_4064</name>
</gene>
<keyword evidence="3" id="KW-1185">Reference proteome</keyword>
<proteinExistence type="predicted"/>